<evidence type="ECO:0000256" key="1">
    <source>
        <dbReference type="SAM" id="Phobius"/>
    </source>
</evidence>
<evidence type="ECO:0000313" key="2">
    <source>
        <dbReference type="EMBL" id="ESA04766.1"/>
    </source>
</evidence>
<keyword evidence="1" id="KW-0812">Transmembrane</keyword>
<organism evidence="2">
    <name type="scientific">Rhizophagus irregularis (strain DAOM 181602 / DAOM 197198 / MUCL 43194)</name>
    <name type="common">Arbuscular mycorrhizal fungus</name>
    <name type="synonym">Glomus intraradices</name>
    <dbReference type="NCBI Taxonomy" id="747089"/>
    <lineage>
        <taxon>Eukaryota</taxon>
        <taxon>Fungi</taxon>
        <taxon>Fungi incertae sedis</taxon>
        <taxon>Mucoromycota</taxon>
        <taxon>Glomeromycotina</taxon>
        <taxon>Glomeromycetes</taxon>
        <taxon>Glomerales</taxon>
        <taxon>Glomeraceae</taxon>
        <taxon>Rhizophagus</taxon>
    </lineage>
</organism>
<gene>
    <name evidence="2" type="ORF">GLOINDRAFT_36502</name>
</gene>
<keyword evidence="1" id="KW-1133">Transmembrane helix</keyword>
<dbReference type="EMBL" id="KI294052">
    <property type="protein sequence ID" value="ESA04766.1"/>
    <property type="molecule type" value="Genomic_DNA"/>
</dbReference>
<sequence length="235" mass="26536">MKVLIPSRRHYDNRLLKPYLATGLSFLIMQLVPYAEIGIDTLLAGTLVDISVVPALDVYNRLYTYVPALMSIALFPLWPVIAQAKRERDIAWIIKIKNRAYILVATTAVIIGLFFMVYGNSIVERWTSKQLVLPTVYDSEWSGCHWSTSCLVSDLPHCIIVSEIIGSDCLWIARYVCGTYLMLFLSLIDGRKNAGQSAVRGVSKMNSKKTPIKLYVDTPYWYARPKNTDGATHLL</sequence>
<dbReference type="AlphaFoldDB" id="U9TN44"/>
<feature type="transmembrane region" description="Helical" evidence="1">
    <location>
        <begin position="171"/>
        <end position="188"/>
    </location>
</feature>
<dbReference type="HOGENOM" id="CLU_1180746_0_0_1"/>
<proteinExistence type="predicted"/>
<protein>
    <submittedName>
        <fullName evidence="2">Uncharacterized protein</fullName>
    </submittedName>
</protein>
<keyword evidence="1" id="KW-0472">Membrane</keyword>
<reference evidence="2" key="1">
    <citation type="submission" date="2013-07" db="EMBL/GenBank/DDBJ databases">
        <title>The genome of an arbuscular mycorrhizal fungus provides insights into the evolution of the oldest plant symbiosis.</title>
        <authorList>
            <consortium name="DOE Joint Genome Institute"/>
            <person name="Tisserant E."/>
            <person name="Malbreil M."/>
            <person name="Kuo A."/>
            <person name="Kohler A."/>
            <person name="Symeonidi A."/>
            <person name="Balestrini R."/>
            <person name="Charron P."/>
            <person name="Duensing N."/>
            <person name="Frei-dit-Frey N."/>
            <person name="Gianinazzi-Pearson V."/>
            <person name="Gilbert B."/>
            <person name="Handa Y."/>
            <person name="Hijri M."/>
            <person name="Kaul R."/>
            <person name="Kawaguchi M."/>
            <person name="Krajinski F."/>
            <person name="Lammers P."/>
            <person name="Lapierre D."/>
            <person name="Masclaux F.G."/>
            <person name="Murat C."/>
            <person name="Morin E."/>
            <person name="Ndikumana S."/>
            <person name="Pagni M."/>
            <person name="Petitpierre D."/>
            <person name="Requena N."/>
            <person name="Rosikiewicz P."/>
            <person name="Riley R."/>
            <person name="Saito K."/>
            <person name="San Clemente H."/>
            <person name="Shapiro H."/>
            <person name="van Tuinen D."/>
            <person name="Becard G."/>
            <person name="Bonfante P."/>
            <person name="Paszkowski U."/>
            <person name="Shachar-Hill Y."/>
            <person name="Young J.P."/>
            <person name="Sanders I.R."/>
            <person name="Henrissat B."/>
            <person name="Rensing S.A."/>
            <person name="Grigoriev I.V."/>
            <person name="Corradi N."/>
            <person name="Roux C."/>
            <person name="Martin F."/>
        </authorList>
    </citation>
    <scope>NUCLEOTIDE SEQUENCE</scope>
    <source>
        <strain evidence="2">DAOM 197198</strain>
    </source>
</reference>
<feature type="transmembrane region" description="Helical" evidence="1">
    <location>
        <begin position="20"/>
        <end position="42"/>
    </location>
</feature>
<name>U9TN44_RHIID</name>
<accession>U9TN44</accession>
<feature type="transmembrane region" description="Helical" evidence="1">
    <location>
        <begin position="101"/>
        <end position="119"/>
    </location>
</feature>
<feature type="transmembrane region" description="Helical" evidence="1">
    <location>
        <begin position="62"/>
        <end position="81"/>
    </location>
</feature>